<evidence type="ECO:0000256" key="4">
    <source>
        <dbReference type="ARBA" id="ARBA00022840"/>
    </source>
</evidence>
<dbReference type="InterPro" id="IPR057342">
    <property type="entry name" value="DEXDc_RapA"/>
</dbReference>
<protein>
    <submittedName>
        <fullName evidence="7">Helicase-related protein</fullName>
    </submittedName>
</protein>
<dbReference type="SMART" id="SM00490">
    <property type="entry name" value="HELICc"/>
    <property type="match status" value="1"/>
</dbReference>
<gene>
    <name evidence="7" type="ORF">QNN03_14510</name>
</gene>
<keyword evidence="8" id="KW-1185">Reference proteome</keyword>
<organism evidence="7 8">
    <name type="scientific">Streptomyces fuscus</name>
    <dbReference type="NCBI Taxonomy" id="3048495"/>
    <lineage>
        <taxon>Bacteria</taxon>
        <taxon>Bacillati</taxon>
        <taxon>Actinomycetota</taxon>
        <taxon>Actinomycetes</taxon>
        <taxon>Kitasatosporales</taxon>
        <taxon>Streptomycetaceae</taxon>
        <taxon>Streptomyces</taxon>
    </lineage>
</organism>
<dbReference type="Pfam" id="PF04851">
    <property type="entry name" value="ResIII"/>
    <property type="match status" value="1"/>
</dbReference>
<dbReference type="PROSITE" id="PS51194">
    <property type="entry name" value="HELICASE_CTER"/>
    <property type="match status" value="1"/>
</dbReference>
<dbReference type="InterPro" id="IPR006935">
    <property type="entry name" value="Helicase/UvrB_N"/>
</dbReference>
<evidence type="ECO:0000256" key="3">
    <source>
        <dbReference type="ARBA" id="ARBA00022806"/>
    </source>
</evidence>
<keyword evidence="4" id="KW-0067">ATP-binding</keyword>
<accession>A0ABT7IYH6</accession>
<dbReference type="RefSeq" id="WP_285432882.1">
    <property type="nucleotide sequence ID" value="NZ_JASJUS010000011.1"/>
</dbReference>
<dbReference type="InterPro" id="IPR038718">
    <property type="entry name" value="SNF2-like_sf"/>
</dbReference>
<dbReference type="PANTHER" id="PTHR45766">
    <property type="entry name" value="DNA ANNEALING HELICASE AND ENDONUCLEASE ZRANB3 FAMILY MEMBER"/>
    <property type="match status" value="1"/>
</dbReference>
<dbReference type="Gene3D" id="3.40.50.10810">
    <property type="entry name" value="Tandem AAA-ATPase domain"/>
    <property type="match status" value="1"/>
</dbReference>
<name>A0ABT7IYH6_9ACTN</name>
<dbReference type="InterPro" id="IPR014001">
    <property type="entry name" value="Helicase_ATP-bd"/>
</dbReference>
<dbReference type="Proteomes" id="UP001241926">
    <property type="component" value="Unassembled WGS sequence"/>
</dbReference>
<dbReference type="Pfam" id="PF00271">
    <property type="entry name" value="Helicase_C"/>
    <property type="match status" value="1"/>
</dbReference>
<proteinExistence type="predicted"/>
<dbReference type="GO" id="GO:0004386">
    <property type="term" value="F:helicase activity"/>
    <property type="evidence" value="ECO:0007669"/>
    <property type="project" value="UniProtKB-KW"/>
</dbReference>
<dbReference type="Gene3D" id="3.40.50.300">
    <property type="entry name" value="P-loop containing nucleotide triphosphate hydrolases"/>
    <property type="match status" value="1"/>
</dbReference>
<dbReference type="InterPro" id="IPR027417">
    <property type="entry name" value="P-loop_NTPase"/>
</dbReference>
<evidence type="ECO:0000259" key="5">
    <source>
        <dbReference type="PROSITE" id="PS51192"/>
    </source>
</evidence>
<evidence type="ECO:0000313" key="7">
    <source>
        <dbReference type="EMBL" id="MDL2077649.1"/>
    </source>
</evidence>
<dbReference type="EMBL" id="JASJUS010000011">
    <property type="protein sequence ID" value="MDL2077649.1"/>
    <property type="molecule type" value="Genomic_DNA"/>
</dbReference>
<feature type="domain" description="Helicase ATP-binding" evidence="5">
    <location>
        <begin position="122"/>
        <end position="294"/>
    </location>
</feature>
<dbReference type="SMART" id="SM00487">
    <property type="entry name" value="DEXDc"/>
    <property type="match status" value="1"/>
</dbReference>
<evidence type="ECO:0000256" key="1">
    <source>
        <dbReference type="ARBA" id="ARBA00022741"/>
    </source>
</evidence>
<keyword evidence="2" id="KW-0378">Hydrolase</keyword>
<reference evidence="7 8" key="1">
    <citation type="submission" date="2023-05" db="EMBL/GenBank/DDBJ databases">
        <title>Streptomyces fuscus sp. nov., a brown-black pigment producing actinomyces isolated from dry sand of Sea duck farm.</title>
        <authorList>
            <person name="Xie J."/>
            <person name="Shen N."/>
        </authorList>
    </citation>
    <scope>NUCLEOTIDE SEQUENCE [LARGE SCALE GENOMIC DNA]</scope>
    <source>
        <strain evidence="7 8">GXMU-J15</strain>
    </source>
</reference>
<evidence type="ECO:0000256" key="2">
    <source>
        <dbReference type="ARBA" id="ARBA00022801"/>
    </source>
</evidence>
<dbReference type="SUPFAM" id="SSF52540">
    <property type="entry name" value="P-loop containing nucleoside triphosphate hydrolases"/>
    <property type="match status" value="2"/>
</dbReference>
<dbReference type="CDD" id="cd18793">
    <property type="entry name" value="SF2_C_SNF"/>
    <property type="match status" value="1"/>
</dbReference>
<evidence type="ECO:0000259" key="6">
    <source>
        <dbReference type="PROSITE" id="PS51194"/>
    </source>
</evidence>
<dbReference type="InterPro" id="IPR049730">
    <property type="entry name" value="SNF2/RAD54-like_C"/>
</dbReference>
<evidence type="ECO:0000313" key="8">
    <source>
        <dbReference type="Proteomes" id="UP001241926"/>
    </source>
</evidence>
<comment type="caution">
    <text evidence="7">The sequence shown here is derived from an EMBL/GenBank/DDBJ whole genome shotgun (WGS) entry which is preliminary data.</text>
</comment>
<dbReference type="CDD" id="cd18011">
    <property type="entry name" value="DEXDc_RapA"/>
    <property type="match status" value="1"/>
</dbReference>
<dbReference type="InterPro" id="IPR001650">
    <property type="entry name" value="Helicase_C-like"/>
</dbReference>
<dbReference type="PROSITE" id="PS51192">
    <property type="entry name" value="HELICASE_ATP_BIND_1"/>
    <property type="match status" value="1"/>
</dbReference>
<feature type="domain" description="Helicase C-terminal" evidence="6">
    <location>
        <begin position="513"/>
        <end position="670"/>
    </location>
</feature>
<keyword evidence="3 7" id="KW-0347">Helicase</keyword>
<sequence>MTGTAHLRLEELTPGTVVGGLASGAEVTVVALQMFGDTAARVTYRRADGTVEETILYRDQEAQLTASQTEDGRRGFDADAELFRVAAEALRIRMAARGDAMLAVSTSVLDPLPHQIQAVYNELLPRTPLRFLLADDPGAGKTIMAGLYIKELALRGDLERCLIVAPGGLVEQWQDELAEKFGLDFELLSRSMVDATIDGNVFDRHPRLIARMDALSRSDDLQQALAESSWDLVVVDEAHRMSAHYFGTELKTTKRYALGKLLGRLTRHLLLMTATPHAGKEEDFQLFMALLDDDRFAGKYRDGVHQHDATGLMRRMIKEDLLTFDGKKLFPQRRAYTVPYELSPAEQELYERVTQYVREEMNRAERLDGQRGNRVGFALTVLQRRLASSPEAIWKSLERRRRRLEARRDEMLATKQAADLDTVTASGIANGTSFSAALVAEADDSTVDSELDDLTGSELEDLEEQVVDSASAALTAAELDIEIQSLAELEQLATRVLALGEDRKWRELSALLQDDEHMRDADGRHRKIIIFTEHRDTLDYLQRKIRALIGRPAAVEAIHGGTPREKRRSIRDQFNQDPDVRVLVATDAAGEGLNLQRAHLMVNYDLPWNPNRIEQRFGRIHRIGQTEVCHLWNLVADNTREGQVFQRLLDKIEQQNRAYDGKVYNVLGEIFDGEPLRDLLVRAIRYGDRPEVRAQLDEVIDARVGDRAVELIKGLALDAQVMGIEDIDKIRLRMEEAQARRLHPHYIQAFFRDAFARVGGRLMPREAGRFEITHVPVALRTAQQHTALSGFVQRKYERVCFDRDRISLTGKPRADLLAPGHPLFDAVLDHVINQHAGLLARGAVLVDAADPGNQPRLLVALEQEVVDGHRRPVDRGFAFTELLPDGTARSAGPAPYLDYRPATPTEAGAARALLSQAWLHEGGEVTALEWAIRQALPDHLLQVRERLLPVIERTRSQVEQRLKQEINYWYAQAGKLELDLAAGKRVRHKPEKARNWAEELEHRRFQRLSDLDKDSALQPKPPLVSGCALVVPVGWLARALNDPGAEPIVGLHAADGYETDRRAVAAVLNAEKLLGRHPEEMAHNNPGYDIRSLTPDGHLIHIEVKGRRLGAGEFYVSRNEVLVAKNRGERHRLALVVVHPDGPEHDEVHYLVDAFADTEFGDLKTEGIVLNWQDAWNKGGTPL</sequence>
<keyword evidence="1" id="KW-0547">Nucleotide-binding</keyword>
<dbReference type="Pfam" id="PF13020">
    <property type="entry name" value="NOV_C"/>
    <property type="match status" value="1"/>
</dbReference>
<dbReference type="PANTHER" id="PTHR45766:SF6">
    <property type="entry name" value="SWI_SNF-RELATED MATRIX-ASSOCIATED ACTIN-DEPENDENT REGULATOR OF CHROMATIN SUBFAMILY A-LIKE PROTEIN 1"/>
    <property type="match status" value="1"/>
</dbReference>
<dbReference type="InterPro" id="IPR024975">
    <property type="entry name" value="NOV_C"/>
</dbReference>